<dbReference type="AlphaFoldDB" id="A0A2S4PRV7"/>
<dbReference type="Proteomes" id="UP000237438">
    <property type="component" value="Unassembled WGS sequence"/>
</dbReference>
<keyword evidence="2" id="KW-1185">Reference proteome</keyword>
<protein>
    <submittedName>
        <fullName evidence="1">Uncharacterized protein</fullName>
    </submittedName>
</protein>
<comment type="caution">
    <text evidence="1">The sequence shown here is derived from an EMBL/GenBank/DDBJ whole genome shotgun (WGS) entry which is preliminary data.</text>
</comment>
<evidence type="ECO:0000313" key="1">
    <source>
        <dbReference type="EMBL" id="POS84772.1"/>
    </source>
</evidence>
<reference evidence="1 2" key="1">
    <citation type="submission" date="2017-10" db="EMBL/GenBank/DDBJ databases">
        <title>Development of genomic resources for the powdery mildew, Erysiphe pulchra.</title>
        <authorList>
            <person name="Wadl P.A."/>
            <person name="Mack B.M."/>
            <person name="Moore G."/>
            <person name="Beltz S.B."/>
        </authorList>
    </citation>
    <scope>NUCLEOTIDE SEQUENCE [LARGE SCALE GENOMIC DNA]</scope>
    <source>
        <strain evidence="1">Cflorida</strain>
    </source>
</reference>
<dbReference type="EMBL" id="PEDP01000867">
    <property type="protein sequence ID" value="POS84772.1"/>
    <property type="molecule type" value="Genomic_DNA"/>
</dbReference>
<name>A0A2S4PRV7_9PEZI</name>
<evidence type="ECO:0000313" key="2">
    <source>
        <dbReference type="Proteomes" id="UP000237438"/>
    </source>
</evidence>
<organism evidence="1 2">
    <name type="scientific">Erysiphe pulchra</name>
    <dbReference type="NCBI Taxonomy" id="225359"/>
    <lineage>
        <taxon>Eukaryota</taxon>
        <taxon>Fungi</taxon>
        <taxon>Dikarya</taxon>
        <taxon>Ascomycota</taxon>
        <taxon>Pezizomycotina</taxon>
        <taxon>Leotiomycetes</taxon>
        <taxon>Erysiphales</taxon>
        <taxon>Erysiphaceae</taxon>
        <taxon>Erysiphe</taxon>
    </lineage>
</organism>
<sequence>MDYTVSGFSSDHCEPTWNLISRDMTFKEIGAIGRQSGVESHSPLDLTVSTDEYMNSNQDIGDVYCILFAEILEVYDAEFIGAIKVPRVLRSHMIACFATNLTACRNNKEAAIRPHSGHPTSCTYNVLVIKLGNFKRFATYGNKGIEYPELKWVHY</sequence>
<gene>
    <name evidence="1" type="ORF">EPUL_005739</name>
</gene>
<proteinExistence type="predicted"/>
<accession>A0A2S4PRV7</accession>